<dbReference type="Proteomes" id="UP000176498">
    <property type="component" value="Unassembled WGS sequence"/>
</dbReference>
<evidence type="ECO:0000313" key="3">
    <source>
        <dbReference type="EMBL" id="OGY41185.1"/>
    </source>
</evidence>
<dbReference type="SMART" id="SM00304">
    <property type="entry name" value="HAMP"/>
    <property type="match status" value="1"/>
</dbReference>
<dbReference type="Pfam" id="PF00672">
    <property type="entry name" value="HAMP"/>
    <property type="match status" value="1"/>
</dbReference>
<evidence type="ECO:0000256" key="1">
    <source>
        <dbReference type="SAM" id="Phobius"/>
    </source>
</evidence>
<dbReference type="SUPFAM" id="SSF158472">
    <property type="entry name" value="HAMP domain-like"/>
    <property type="match status" value="1"/>
</dbReference>
<evidence type="ECO:0000313" key="4">
    <source>
        <dbReference type="Proteomes" id="UP000176498"/>
    </source>
</evidence>
<organism evidence="3 4">
    <name type="scientific">Candidatus Buchananbacteria bacterium RBG_13_36_9</name>
    <dbReference type="NCBI Taxonomy" id="1797530"/>
    <lineage>
        <taxon>Bacteria</taxon>
        <taxon>Candidatus Buchananiibacteriota</taxon>
    </lineage>
</organism>
<comment type="caution">
    <text evidence="3">The sequence shown here is derived from an EMBL/GenBank/DDBJ whole genome shotgun (WGS) entry which is preliminary data.</text>
</comment>
<feature type="domain" description="HAMP" evidence="2">
    <location>
        <begin position="302"/>
        <end position="353"/>
    </location>
</feature>
<protein>
    <recommendedName>
        <fullName evidence="2">HAMP domain-containing protein</fullName>
    </recommendedName>
</protein>
<keyword evidence="1" id="KW-0812">Transmembrane</keyword>
<evidence type="ECO:0000259" key="2">
    <source>
        <dbReference type="PROSITE" id="PS50885"/>
    </source>
</evidence>
<sequence>MAIKISLKYKLIIFIYLILLIPFFASIFYIWRQTDQGLSQIEKNWINDILASENKLQDKYNNLLLKNVLDYSTWDEIYDNASSKDPAWFKKNVTDWVPNNYNVDWILAVDGQNNLISQYNPPSEYSANFNKTSFIQKALAGESSSGFLFTSHGLFRIAYAPILRTGGIGPINGVLMYGQLINPISLLEIKNIIKGDINFILPNQTVISTNDQSAEYKNALLEQIPDIKNNLEQNNIITAVKGNLLYLFTPLLDIESKPIGTLALTLELTNFIQIRKQLIYVFFAVIFLSFILVLLAVPFFIKTIANPLRQLISAMEFKEDNLPAKVMIKTGDELEQVADNFNRMVDKLKTSRQEIDLKNQELKLKVTEMEKFNKLSIDRELKMIELKNEITELKK</sequence>
<dbReference type="CDD" id="cd06225">
    <property type="entry name" value="HAMP"/>
    <property type="match status" value="1"/>
</dbReference>
<dbReference type="PROSITE" id="PS50885">
    <property type="entry name" value="HAMP"/>
    <property type="match status" value="1"/>
</dbReference>
<keyword evidence="1" id="KW-1133">Transmembrane helix</keyword>
<feature type="transmembrane region" description="Helical" evidence="1">
    <location>
        <begin position="278"/>
        <end position="301"/>
    </location>
</feature>
<feature type="transmembrane region" description="Helical" evidence="1">
    <location>
        <begin position="12"/>
        <end position="31"/>
    </location>
</feature>
<proteinExistence type="predicted"/>
<dbReference type="AlphaFoldDB" id="A0A1G1XM24"/>
<dbReference type="Pfam" id="PF05228">
    <property type="entry name" value="CHASE4"/>
    <property type="match status" value="1"/>
</dbReference>
<dbReference type="GO" id="GO:0007165">
    <property type="term" value="P:signal transduction"/>
    <property type="evidence" value="ECO:0007669"/>
    <property type="project" value="InterPro"/>
</dbReference>
<reference evidence="3 4" key="1">
    <citation type="journal article" date="2016" name="Nat. Commun.">
        <title>Thousands of microbial genomes shed light on interconnected biogeochemical processes in an aquifer system.</title>
        <authorList>
            <person name="Anantharaman K."/>
            <person name="Brown C.T."/>
            <person name="Hug L.A."/>
            <person name="Sharon I."/>
            <person name="Castelle C.J."/>
            <person name="Probst A.J."/>
            <person name="Thomas B.C."/>
            <person name="Singh A."/>
            <person name="Wilkins M.J."/>
            <person name="Karaoz U."/>
            <person name="Brodie E.L."/>
            <person name="Williams K.H."/>
            <person name="Hubbard S.S."/>
            <person name="Banfield J.F."/>
        </authorList>
    </citation>
    <scope>NUCLEOTIDE SEQUENCE [LARGE SCALE GENOMIC DNA]</scope>
</reference>
<dbReference type="EMBL" id="MHHZ01000021">
    <property type="protein sequence ID" value="OGY41185.1"/>
    <property type="molecule type" value="Genomic_DNA"/>
</dbReference>
<accession>A0A1G1XM24</accession>
<name>A0A1G1XM24_9BACT</name>
<dbReference type="InterPro" id="IPR007892">
    <property type="entry name" value="CHASE4"/>
</dbReference>
<gene>
    <name evidence="3" type="ORF">A2Y82_01935</name>
</gene>
<dbReference type="InterPro" id="IPR003660">
    <property type="entry name" value="HAMP_dom"/>
</dbReference>
<keyword evidence="1" id="KW-0472">Membrane</keyword>
<dbReference type="GO" id="GO:0016020">
    <property type="term" value="C:membrane"/>
    <property type="evidence" value="ECO:0007669"/>
    <property type="project" value="InterPro"/>
</dbReference>
<dbReference type="Gene3D" id="6.10.340.10">
    <property type="match status" value="1"/>
</dbReference>